<keyword evidence="3" id="KW-1185">Reference proteome</keyword>
<name>A0A0D0I722_9BACT</name>
<gene>
    <name evidence="2" type="ORF">ST44_04200</name>
</gene>
<dbReference type="EMBL" id="JXQK01000045">
    <property type="protein sequence ID" value="KIP63284.1"/>
    <property type="molecule type" value="Genomic_DNA"/>
</dbReference>
<sequence>MTNMKKIIMSIMMTAICTIASAAITQKIYLKNGSVLSGFIAHQEKDGYMEVSTDEAIICISASDITVKEVTRKESQLDKAWRKWAKDNDALMGYGNDKSFTLCNISAGVDVNDSIASEPDELDFEERLAEDGKTFNNVRILERGMKVRFLQLAPDSYILRWDEIDRIEGVRSAKNALSGLKRTYMLKSGRTVEGEYAGESFETVSVFKSDGTVETMPFGDIKTLKISAVNPNQDISEQSPLRDVVTLTNNRTRRGIIVEQYNGGPASANYIKMRNSNGVEEKIMTSNIESIGKEKNTAYNPLFDILLKPGEVMVNREKAEFVKVTEKDDALILDSIPEKVIRLKSKSGMATFDVEYNGDVKAEMFQVVTLTKKTVKKVDVYSFTYKDLARSTFQPKKEETSMNGTKKVTFSVPANAVFAIYYSASNRAIPIKTE</sequence>
<evidence type="ECO:0000313" key="3">
    <source>
        <dbReference type="Proteomes" id="UP000032046"/>
    </source>
</evidence>
<dbReference type="AlphaFoldDB" id="A0A0D0I722"/>
<reference evidence="2 3" key="1">
    <citation type="submission" date="2015-01" db="EMBL/GenBank/DDBJ databases">
        <title>Comparative genomics of non-oral Prevotella species.</title>
        <authorList>
            <person name="Accetto T."/>
            <person name="Nograsek B."/>
            <person name="Avgustin G."/>
        </authorList>
    </citation>
    <scope>NUCLEOTIDE SEQUENCE [LARGE SCALE GENOMIC DNA]</scope>
    <source>
        <strain evidence="2 3">P5-119</strain>
    </source>
</reference>
<feature type="chain" id="PRO_5002224060" evidence="1">
    <location>
        <begin position="23"/>
        <end position="434"/>
    </location>
</feature>
<keyword evidence="1" id="KW-0732">Signal</keyword>
<accession>A0A0D0I722</accession>
<organism evidence="2 3">
    <name type="scientific">Prevotella pectinovora</name>
    <dbReference type="NCBI Taxonomy" id="1602169"/>
    <lineage>
        <taxon>Bacteria</taxon>
        <taxon>Pseudomonadati</taxon>
        <taxon>Bacteroidota</taxon>
        <taxon>Bacteroidia</taxon>
        <taxon>Bacteroidales</taxon>
        <taxon>Prevotellaceae</taxon>
        <taxon>Prevotella</taxon>
    </lineage>
</organism>
<comment type="caution">
    <text evidence="2">The sequence shown here is derived from an EMBL/GenBank/DDBJ whole genome shotgun (WGS) entry which is preliminary data.</text>
</comment>
<feature type="signal peptide" evidence="1">
    <location>
        <begin position="1"/>
        <end position="22"/>
    </location>
</feature>
<evidence type="ECO:0000256" key="1">
    <source>
        <dbReference type="SAM" id="SignalP"/>
    </source>
</evidence>
<dbReference type="Proteomes" id="UP000032046">
    <property type="component" value="Unassembled WGS sequence"/>
</dbReference>
<proteinExistence type="predicted"/>
<protein>
    <submittedName>
        <fullName evidence="2">Contig45, whole genome shotgun sequence</fullName>
    </submittedName>
</protein>
<evidence type="ECO:0000313" key="2">
    <source>
        <dbReference type="EMBL" id="KIP63284.1"/>
    </source>
</evidence>